<feature type="transmembrane region" description="Helical" evidence="1">
    <location>
        <begin position="88"/>
        <end position="110"/>
    </location>
</feature>
<feature type="transmembrane region" description="Helical" evidence="1">
    <location>
        <begin position="7"/>
        <end position="26"/>
    </location>
</feature>
<dbReference type="GO" id="GO:0000271">
    <property type="term" value="P:polysaccharide biosynthetic process"/>
    <property type="evidence" value="ECO:0007669"/>
    <property type="project" value="TreeGrafter"/>
</dbReference>
<feature type="transmembrane region" description="Helical" evidence="1">
    <location>
        <begin position="46"/>
        <end position="67"/>
    </location>
</feature>
<dbReference type="PANTHER" id="PTHR23028:SF53">
    <property type="entry name" value="ACYL_TRANSF_3 DOMAIN-CONTAINING PROTEIN"/>
    <property type="match status" value="1"/>
</dbReference>
<proteinExistence type="predicted"/>
<dbReference type="GO" id="GO:0016020">
    <property type="term" value="C:membrane"/>
    <property type="evidence" value="ECO:0007669"/>
    <property type="project" value="TreeGrafter"/>
</dbReference>
<dbReference type="AlphaFoldDB" id="A0A3E2NMN0"/>
<dbReference type="OrthoDB" id="290051at2"/>
<dbReference type="InterPro" id="IPR050879">
    <property type="entry name" value="Acyltransferase_3"/>
</dbReference>
<organism evidence="3 4">
    <name type="scientific">Mucilaginibacter terrenus</name>
    <dbReference type="NCBI Taxonomy" id="2482727"/>
    <lineage>
        <taxon>Bacteria</taxon>
        <taxon>Pseudomonadati</taxon>
        <taxon>Bacteroidota</taxon>
        <taxon>Sphingobacteriia</taxon>
        <taxon>Sphingobacteriales</taxon>
        <taxon>Sphingobacteriaceae</taxon>
        <taxon>Mucilaginibacter</taxon>
    </lineage>
</organism>
<keyword evidence="1" id="KW-0812">Transmembrane</keyword>
<keyword evidence="1" id="KW-0472">Membrane</keyword>
<name>A0A3E2NMN0_9SPHI</name>
<evidence type="ECO:0000256" key="1">
    <source>
        <dbReference type="SAM" id="Phobius"/>
    </source>
</evidence>
<dbReference type="Pfam" id="PF01757">
    <property type="entry name" value="Acyl_transf_3"/>
    <property type="match status" value="1"/>
</dbReference>
<feature type="transmembrane region" description="Helical" evidence="1">
    <location>
        <begin position="250"/>
        <end position="268"/>
    </location>
</feature>
<feature type="domain" description="Acyltransferase 3" evidence="2">
    <location>
        <begin position="9"/>
        <end position="335"/>
    </location>
</feature>
<feature type="transmembrane region" description="Helical" evidence="1">
    <location>
        <begin position="280"/>
        <end position="298"/>
    </location>
</feature>
<feature type="transmembrane region" description="Helical" evidence="1">
    <location>
        <begin position="130"/>
        <end position="157"/>
    </location>
</feature>
<sequence>MIKKGSLITIDLLRAAAALGVFYYHQHVGSLLAKYTRWQALAHTDNFGATYAVPLFFLLSGYCIHLSNLKYLQANKPLPLKEYYIARFLRIYPPYLFALLFAIAVQYFTYGKSPSTGDFLWHLLALQGFSSAYFNTINAVLWTITVEIAFYLIYPLFYAVRQKGSLTKALIFTFIVSVTSILICSYHDGLTFPTRFLITNLWFAWCWGAYLADNDQPLCLHLQKPWFLAFNLLVIVAFAAIRIIPDNLPIVFDQLNILIWTLPFLWVISNEQWIRSHSSLPVRIFSAIGLSSYSLYLLHQPLIILKNYLTHRFVPEPLQLPVLSAGIVAIPAICWLSFKYIETPFTKRKKVLATTAA</sequence>
<dbReference type="PANTHER" id="PTHR23028">
    <property type="entry name" value="ACETYLTRANSFERASE"/>
    <property type="match status" value="1"/>
</dbReference>
<keyword evidence="3" id="KW-0012">Acyltransferase</keyword>
<feature type="transmembrane region" description="Helical" evidence="1">
    <location>
        <begin position="194"/>
        <end position="213"/>
    </location>
</feature>
<reference evidence="3 4" key="1">
    <citation type="submission" date="2018-08" db="EMBL/GenBank/DDBJ databases">
        <title>Mucilaginibacter terrae sp. nov., isolated from manganese diggings.</title>
        <authorList>
            <person name="Huang Y."/>
            <person name="Zhou Z."/>
        </authorList>
    </citation>
    <scope>NUCLEOTIDE SEQUENCE [LARGE SCALE GENOMIC DNA]</scope>
    <source>
        <strain evidence="3 4">ZH6</strain>
    </source>
</reference>
<keyword evidence="3" id="KW-0808">Transferase</keyword>
<evidence type="ECO:0000313" key="3">
    <source>
        <dbReference type="EMBL" id="RFZ82238.1"/>
    </source>
</evidence>
<keyword evidence="1" id="KW-1133">Transmembrane helix</keyword>
<accession>A0A3E2NMN0</accession>
<dbReference type="GO" id="GO:0016747">
    <property type="term" value="F:acyltransferase activity, transferring groups other than amino-acyl groups"/>
    <property type="evidence" value="ECO:0007669"/>
    <property type="project" value="InterPro"/>
</dbReference>
<comment type="caution">
    <text evidence="3">The sequence shown here is derived from an EMBL/GenBank/DDBJ whole genome shotgun (WGS) entry which is preliminary data.</text>
</comment>
<feature type="transmembrane region" description="Helical" evidence="1">
    <location>
        <begin position="318"/>
        <end position="338"/>
    </location>
</feature>
<dbReference type="InterPro" id="IPR002656">
    <property type="entry name" value="Acyl_transf_3_dom"/>
</dbReference>
<feature type="transmembrane region" description="Helical" evidence="1">
    <location>
        <begin position="169"/>
        <end position="188"/>
    </location>
</feature>
<dbReference type="Proteomes" id="UP000260823">
    <property type="component" value="Unassembled WGS sequence"/>
</dbReference>
<protein>
    <submittedName>
        <fullName evidence="3">Acyltransferase</fullName>
    </submittedName>
</protein>
<evidence type="ECO:0000259" key="2">
    <source>
        <dbReference type="Pfam" id="PF01757"/>
    </source>
</evidence>
<dbReference type="EMBL" id="QWDE01000003">
    <property type="protein sequence ID" value="RFZ82238.1"/>
    <property type="molecule type" value="Genomic_DNA"/>
</dbReference>
<dbReference type="RefSeq" id="WP_117384262.1">
    <property type="nucleotide sequence ID" value="NZ_QWDE01000003.1"/>
</dbReference>
<evidence type="ECO:0000313" key="4">
    <source>
        <dbReference type="Proteomes" id="UP000260823"/>
    </source>
</evidence>
<keyword evidence="4" id="KW-1185">Reference proteome</keyword>
<gene>
    <name evidence="3" type="ORF">DYU05_16620</name>
</gene>
<feature type="transmembrane region" description="Helical" evidence="1">
    <location>
        <begin position="225"/>
        <end position="244"/>
    </location>
</feature>